<evidence type="ECO:0000313" key="3">
    <source>
        <dbReference type="Proteomes" id="UP000309788"/>
    </source>
</evidence>
<evidence type="ECO:0000256" key="1">
    <source>
        <dbReference type="SAM" id="Phobius"/>
    </source>
</evidence>
<evidence type="ECO:0000313" key="2">
    <source>
        <dbReference type="EMBL" id="TLU96642.1"/>
    </source>
</evidence>
<dbReference type="OrthoDB" id="6385003at2"/>
<sequence>MTKVLDPSVTPQRGSHRLTRISSILLNASGKMLVITVWTSAALFGMYILAFYAAALYEDDMQRWNKVLPGLYNRNSLAATSGIGFHFAAGGIILVLGSIQLIEKVRLRFPAVHRWIGRIYIVASLLAAAGGIAFIVLKGTIGGTAMDIGFGLYGALMFVAAIQTFRYAVTKRLELHRAWALRLYALAIGSWLYRMDYGFWLLLTDGLGHTPHFTGPFDTVMFFFFYIPNLIVAEAFIRARKYNASALLRISASFLLFLATAFIMVGTYFFTIYYWGPAILKWLPV</sequence>
<keyword evidence="3" id="KW-1185">Reference proteome</keyword>
<protein>
    <submittedName>
        <fullName evidence="2">DUF2306 domain-containing protein</fullName>
    </submittedName>
</protein>
<dbReference type="InterPro" id="IPR018750">
    <property type="entry name" value="DUF2306_membrane"/>
</dbReference>
<dbReference type="Pfam" id="PF10067">
    <property type="entry name" value="DUF2306"/>
    <property type="match status" value="1"/>
</dbReference>
<keyword evidence="1" id="KW-0472">Membrane</keyword>
<accession>A0A5R9KK97</accession>
<reference evidence="2 3" key="1">
    <citation type="submission" date="2019-05" db="EMBL/GenBank/DDBJ databases">
        <authorList>
            <person name="Qu J.-H."/>
        </authorList>
    </citation>
    <scope>NUCLEOTIDE SEQUENCE [LARGE SCALE GENOMIC DNA]</scope>
    <source>
        <strain evidence="2 3">Z12</strain>
    </source>
</reference>
<keyword evidence="1" id="KW-1133">Transmembrane helix</keyword>
<dbReference type="AlphaFoldDB" id="A0A5R9KK97"/>
<feature type="transmembrane region" description="Helical" evidence="1">
    <location>
        <begin position="220"/>
        <end position="239"/>
    </location>
</feature>
<feature type="transmembrane region" description="Helical" evidence="1">
    <location>
        <begin position="77"/>
        <end position="99"/>
    </location>
</feature>
<feature type="transmembrane region" description="Helical" evidence="1">
    <location>
        <begin position="32"/>
        <end position="57"/>
    </location>
</feature>
<feature type="transmembrane region" description="Helical" evidence="1">
    <location>
        <begin position="181"/>
        <end position="200"/>
    </location>
</feature>
<dbReference type="RefSeq" id="WP_138280336.1">
    <property type="nucleotide sequence ID" value="NZ_BMGE01000001.1"/>
</dbReference>
<name>A0A5R9KK97_9BACT</name>
<gene>
    <name evidence="2" type="ORF">FEM55_05825</name>
</gene>
<proteinExistence type="predicted"/>
<organism evidence="2 3">
    <name type="scientific">Dyadobacter sediminis</name>
    <dbReference type="NCBI Taxonomy" id="1493691"/>
    <lineage>
        <taxon>Bacteria</taxon>
        <taxon>Pseudomonadati</taxon>
        <taxon>Bacteroidota</taxon>
        <taxon>Cytophagia</taxon>
        <taxon>Cytophagales</taxon>
        <taxon>Spirosomataceae</taxon>
        <taxon>Dyadobacter</taxon>
    </lineage>
</organism>
<feature type="transmembrane region" description="Helical" evidence="1">
    <location>
        <begin position="149"/>
        <end position="169"/>
    </location>
</feature>
<dbReference type="EMBL" id="VCEI01000011">
    <property type="protein sequence ID" value="TLU96642.1"/>
    <property type="molecule type" value="Genomic_DNA"/>
</dbReference>
<dbReference type="Proteomes" id="UP000309788">
    <property type="component" value="Unassembled WGS sequence"/>
</dbReference>
<keyword evidence="1" id="KW-0812">Transmembrane</keyword>
<feature type="transmembrane region" description="Helical" evidence="1">
    <location>
        <begin position="119"/>
        <end position="137"/>
    </location>
</feature>
<comment type="caution">
    <text evidence="2">The sequence shown here is derived from an EMBL/GenBank/DDBJ whole genome shotgun (WGS) entry which is preliminary data.</text>
</comment>
<feature type="transmembrane region" description="Helical" evidence="1">
    <location>
        <begin position="251"/>
        <end position="275"/>
    </location>
</feature>